<keyword evidence="10 12" id="KW-0472">Membrane</keyword>
<keyword evidence="8 12" id="KW-1133">Transmembrane helix</keyword>
<feature type="transmembrane region" description="Helical" evidence="12">
    <location>
        <begin position="7"/>
        <end position="28"/>
    </location>
</feature>
<dbReference type="PANTHER" id="PTHR48438">
    <property type="entry name" value="ALPHA-(1,3)-FUCOSYLTRANSFERASE C-RELATED"/>
    <property type="match status" value="1"/>
</dbReference>
<name>A0A8J1XVW1_OWEFU</name>
<dbReference type="GO" id="GO:0032580">
    <property type="term" value="C:Golgi cisterna membrane"/>
    <property type="evidence" value="ECO:0007669"/>
    <property type="project" value="UniProtKB-SubCell"/>
</dbReference>
<dbReference type="InterPro" id="IPR001503">
    <property type="entry name" value="Glyco_trans_10"/>
</dbReference>
<evidence type="ECO:0000256" key="2">
    <source>
        <dbReference type="ARBA" id="ARBA00004922"/>
    </source>
</evidence>
<evidence type="ECO:0000256" key="5">
    <source>
        <dbReference type="ARBA" id="ARBA00022679"/>
    </source>
</evidence>
<evidence type="ECO:0000256" key="1">
    <source>
        <dbReference type="ARBA" id="ARBA00004323"/>
    </source>
</evidence>
<dbReference type="FunFam" id="3.40.50.11660:FF:000004">
    <property type="entry name" value="Glycoprotein 3-alpha-L-fucosyltransferase A"/>
    <property type="match status" value="1"/>
</dbReference>
<comment type="pathway">
    <text evidence="2">Protein modification; protein glycosylation.</text>
</comment>
<dbReference type="PANTHER" id="PTHR48438:SF1">
    <property type="entry name" value="ALPHA-(1,3)-FUCOSYLTRANSFERASE C-RELATED"/>
    <property type="match status" value="1"/>
</dbReference>
<organism evidence="15 16">
    <name type="scientific">Owenia fusiformis</name>
    <name type="common">Polychaete worm</name>
    <dbReference type="NCBI Taxonomy" id="6347"/>
    <lineage>
        <taxon>Eukaryota</taxon>
        <taxon>Metazoa</taxon>
        <taxon>Spiralia</taxon>
        <taxon>Lophotrochozoa</taxon>
        <taxon>Annelida</taxon>
        <taxon>Polychaeta</taxon>
        <taxon>Sedentaria</taxon>
        <taxon>Canalipalpata</taxon>
        <taxon>Sabellida</taxon>
        <taxon>Oweniida</taxon>
        <taxon>Oweniidae</taxon>
        <taxon>Owenia</taxon>
    </lineage>
</organism>
<evidence type="ECO:0000256" key="12">
    <source>
        <dbReference type="RuleBase" id="RU003832"/>
    </source>
</evidence>
<dbReference type="GO" id="GO:0000139">
    <property type="term" value="C:Golgi membrane"/>
    <property type="evidence" value="ECO:0007669"/>
    <property type="project" value="UniProtKB-SubCell"/>
</dbReference>
<evidence type="ECO:0000256" key="4">
    <source>
        <dbReference type="ARBA" id="ARBA00022676"/>
    </source>
</evidence>
<evidence type="ECO:0000256" key="8">
    <source>
        <dbReference type="ARBA" id="ARBA00022989"/>
    </source>
</evidence>
<keyword evidence="4 12" id="KW-0328">Glycosyltransferase</keyword>
<evidence type="ECO:0000256" key="11">
    <source>
        <dbReference type="ARBA" id="ARBA00023180"/>
    </source>
</evidence>
<proteinExistence type="inferred from homology"/>
<evidence type="ECO:0000256" key="9">
    <source>
        <dbReference type="ARBA" id="ARBA00023034"/>
    </source>
</evidence>
<protein>
    <recommendedName>
        <fullName evidence="12">Fucosyltransferase</fullName>
        <ecNumber evidence="12">2.4.1.-</ecNumber>
    </recommendedName>
</protein>
<dbReference type="EMBL" id="CAIIXF020000006">
    <property type="protein sequence ID" value="CAH1786208.1"/>
    <property type="molecule type" value="Genomic_DNA"/>
</dbReference>
<evidence type="ECO:0000259" key="14">
    <source>
        <dbReference type="Pfam" id="PF17039"/>
    </source>
</evidence>
<keyword evidence="5 12" id="KW-0808">Transferase</keyword>
<keyword evidence="11" id="KW-0325">Glycoprotein</keyword>
<dbReference type="OrthoDB" id="427096at2759"/>
<dbReference type="Pfam" id="PF17039">
    <property type="entry name" value="Glyco_tran_10_N"/>
    <property type="match status" value="1"/>
</dbReference>
<gene>
    <name evidence="15" type="ORF">OFUS_LOCUS12151</name>
</gene>
<evidence type="ECO:0000313" key="16">
    <source>
        <dbReference type="Proteomes" id="UP000749559"/>
    </source>
</evidence>
<feature type="domain" description="Fucosyltransferase N-terminal" evidence="14">
    <location>
        <begin position="175"/>
        <end position="258"/>
    </location>
</feature>
<comment type="subcellular location">
    <subcellularLocation>
        <location evidence="1">Golgi apparatus membrane</location>
        <topology evidence="1">Single-pass type II membrane protein</topology>
    </subcellularLocation>
    <subcellularLocation>
        <location evidence="12">Golgi apparatus</location>
        <location evidence="12">Golgi stack membrane</location>
        <topology evidence="12">Single-pass type II membrane protein</topology>
    </subcellularLocation>
</comment>
<dbReference type="InterPro" id="IPR038577">
    <property type="entry name" value="GT10-like_C_sf"/>
</dbReference>
<evidence type="ECO:0000256" key="7">
    <source>
        <dbReference type="ARBA" id="ARBA00022968"/>
    </source>
</evidence>
<dbReference type="AlphaFoldDB" id="A0A8J1XVW1"/>
<keyword evidence="7" id="KW-0735">Signal-anchor</keyword>
<keyword evidence="9 12" id="KW-0333">Golgi apparatus</keyword>
<feature type="domain" description="Fucosyltransferase C-terminal" evidence="13">
    <location>
        <begin position="280"/>
        <end position="457"/>
    </location>
</feature>
<dbReference type="Pfam" id="PF00852">
    <property type="entry name" value="Glyco_transf_10"/>
    <property type="match status" value="1"/>
</dbReference>
<dbReference type="UniPathway" id="UPA00378"/>
<evidence type="ECO:0000256" key="6">
    <source>
        <dbReference type="ARBA" id="ARBA00022692"/>
    </source>
</evidence>
<accession>A0A8J1XVW1</accession>
<keyword evidence="16" id="KW-1185">Reference proteome</keyword>
<evidence type="ECO:0000313" key="15">
    <source>
        <dbReference type="EMBL" id="CAH1786208.1"/>
    </source>
</evidence>
<dbReference type="EC" id="2.4.1.-" evidence="12"/>
<dbReference type="SUPFAM" id="SSF53756">
    <property type="entry name" value="UDP-Glycosyltransferase/glycogen phosphorylase"/>
    <property type="match status" value="1"/>
</dbReference>
<reference evidence="15" key="1">
    <citation type="submission" date="2022-03" db="EMBL/GenBank/DDBJ databases">
        <authorList>
            <person name="Martin C."/>
        </authorList>
    </citation>
    <scope>NUCLEOTIDE SEQUENCE</scope>
</reference>
<keyword evidence="6 12" id="KW-0812">Transmembrane</keyword>
<evidence type="ECO:0000259" key="13">
    <source>
        <dbReference type="Pfam" id="PF00852"/>
    </source>
</evidence>
<dbReference type="GO" id="GO:0008417">
    <property type="term" value="F:fucosyltransferase activity"/>
    <property type="evidence" value="ECO:0007669"/>
    <property type="project" value="InterPro"/>
</dbReference>
<evidence type="ECO:0000256" key="10">
    <source>
        <dbReference type="ARBA" id="ARBA00023136"/>
    </source>
</evidence>
<comment type="caution">
    <text evidence="15">The sequence shown here is derived from an EMBL/GenBank/DDBJ whole genome shotgun (WGS) entry which is preliminary data.</text>
</comment>
<evidence type="ECO:0000256" key="3">
    <source>
        <dbReference type="ARBA" id="ARBA00008919"/>
    </source>
</evidence>
<dbReference type="Gene3D" id="3.40.50.11660">
    <property type="entry name" value="Glycosyl transferase family 10, C-terminal domain"/>
    <property type="match status" value="1"/>
</dbReference>
<dbReference type="InterPro" id="IPR031481">
    <property type="entry name" value="Glyco_tran_10_N"/>
</dbReference>
<sequence length="471" mass="54427">MRIHPRRAVTLGIVICTVLVILFNLYYMDEWKPGVQQRPWGSDFDQGKPLKQVLQPFHEHVIREDIDANNHKGGDDKAEPPKHRSHFQIANYTYGEKYGEFTSKECGGRLGDCIKDHHIRDPNPPIWPADVPNGDRIVTQLGLVPDSVRRPAAERPIKKIIAYNGLGNWAKRGRQTLIDQNCPVTECDISDDRSKAAQADALLFQHSLAQPFHKRPPGQIWAVYFLESPYHTPGLTRFANQFNWTSTYRHDSDIVAPYEKFVPYNVSQLTKPQNKNYAAGKTKKVAWFVSNCGARNNRKQYAEELGKYIEVDIYGSCGVKKCPRSQSGKCFDMLDNDYKFYLSFENSNCRDYITEKFYVNGLGHNVIPIVMGAHPDDYKRVGPPRSFIHVDEFANPEALAKYLHKLDQDDNLYNEYFQWKGTGEFINTYWWCRMCSMVHAVDSEYYKPKFYSDVEKWWRGPDVCIGSGKWI</sequence>
<dbReference type="Proteomes" id="UP000749559">
    <property type="component" value="Unassembled WGS sequence"/>
</dbReference>
<dbReference type="InterPro" id="IPR055270">
    <property type="entry name" value="Glyco_tran_10_C"/>
</dbReference>
<comment type="similarity">
    <text evidence="3 12">Belongs to the glycosyltransferase 10 family.</text>
</comment>